<keyword evidence="3" id="KW-1003">Cell membrane</keyword>
<keyword evidence="6 7" id="KW-0472">Membrane</keyword>
<evidence type="ECO:0000259" key="8">
    <source>
        <dbReference type="PROSITE" id="PS50850"/>
    </source>
</evidence>
<feature type="transmembrane region" description="Helical" evidence="7">
    <location>
        <begin position="165"/>
        <end position="185"/>
    </location>
</feature>
<dbReference type="GO" id="GO:0005886">
    <property type="term" value="C:plasma membrane"/>
    <property type="evidence" value="ECO:0007669"/>
    <property type="project" value="UniProtKB-SubCell"/>
</dbReference>
<dbReference type="GO" id="GO:0022857">
    <property type="term" value="F:transmembrane transporter activity"/>
    <property type="evidence" value="ECO:0007669"/>
    <property type="project" value="InterPro"/>
</dbReference>
<evidence type="ECO:0000256" key="6">
    <source>
        <dbReference type="ARBA" id="ARBA00023136"/>
    </source>
</evidence>
<feature type="transmembrane region" description="Helical" evidence="7">
    <location>
        <begin position="261"/>
        <end position="282"/>
    </location>
</feature>
<evidence type="ECO:0000256" key="5">
    <source>
        <dbReference type="ARBA" id="ARBA00022989"/>
    </source>
</evidence>
<dbReference type="InterPro" id="IPR020846">
    <property type="entry name" value="MFS_dom"/>
</dbReference>
<dbReference type="Gene3D" id="1.20.1250.20">
    <property type="entry name" value="MFS general substrate transporter like domains"/>
    <property type="match status" value="1"/>
</dbReference>
<organism evidence="9 10">
    <name type="scientific">Sediminispirochaeta smaragdinae (strain DSM 11293 / JCM 15392 / SEBR 4228)</name>
    <name type="common">Spirochaeta smaragdinae</name>
    <dbReference type="NCBI Taxonomy" id="573413"/>
    <lineage>
        <taxon>Bacteria</taxon>
        <taxon>Pseudomonadati</taxon>
        <taxon>Spirochaetota</taxon>
        <taxon>Spirochaetia</taxon>
        <taxon>Spirochaetales</taxon>
        <taxon>Spirochaetaceae</taxon>
        <taxon>Sediminispirochaeta</taxon>
    </lineage>
</organism>
<sequence length="412" mass="44584">MFLNLYRGLPRSVYALFGARIVNRMGDFVRTFLTLYLTRILGLPTALSGTFVMLSAMASSVGAFAAGHFVDSHGRRRIILTSQLASALLIGSCGFLPTGTYIPWLLIAGTFFMGAIRPAVNAVVADITEPDRRQSAYGLLYLGTNIGVAVGPMIAGFLFRHYIRWIFIGDAVSTLIAMAVVFSLVPETIPHAGYASSGNTPDMEDLERPERGPFLSILLRRPQLLVFALLGVCINLIYSQHSFALPLYLDSLFGSAGAAQFGLLMSFNAVTVLVATTLVLGATARFPASFNMGLGALCYLTGFGMLAFVSAFTPFGFFFLSTCIWTVGEILVVTNYQVFVASNTPLTHRGRFNGTMNLSFGIGNMLGPPVAGFFLAHVLFSSFWLFVAGASLIVATAYYLLYLYTGKQRRAA</sequence>
<dbReference type="InterPro" id="IPR050171">
    <property type="entry name" value="MFS_Transporters"/>
</dbReference>
<keyword evidence="5 7" id="KW-1133">Transmembrane helix</keyword>
<feature type="transmembrane region" description="Helical" evidence="7">
    <location>
        <begin position="383"/>
        <end position="404"/>
    </location>
</feature>
<evidence type="ECO:0000256" key="7">
    <source>
        <dbReference type="SAM" id="Phobius"/>
    </source>
</evidence>
<evidence type="ECO:0000256" key="1">
    <source>
        <dbReference type="ARBA" id="ARBA00004651"/>
    </source>
</evidence>
<dbReference type="PANTHER" id="PTHR23517:SF2">
    <property type="entry name" value="MULTIDRUG RESISTANCE PROTEIN MDTH"/>
    <property type="match status" value="1"/>
</dbReference>
<evidence type="ECO:0000313" key="10">
    <source>
        <dbReference type="Proteomes" id="UP000002318"/>
    </source>
</evidence>
<dbReference type="Pfam" id="PF07690">
    <property type="entry name" value="MFS_1"/>
    <property type="match status" value="1"/>
</dbReference>
<evidence type="ECO:0000256" key="2">
    <source>
        <dbReference type="ARBA" id="ARBA00022448"/>
    </source>
</evidence>
<protein>
    <submittedName>
        <fullName evidence="9">Major facilitator superfamily MFS_1</fullName>
    </submittedName>
</protein>
<evidence type="ECO:0000256" key="4">
    <source>
        <dbReference type="ARBA" id="ARBA00022692"/>
    </source>
</evidence>
<feature type="transmembrane region" description="Helical" evidence="7">
    <location>
        <begin position="104"/>
        <end position="124"/>
    </location>
</feature>
<dbReference type="RefSeq" id="WP_013252959.1">
    <property type="nucleotide sequence ID" value="NC_014364.1"/>
</dbReference>
<feature type="domain" description="Major facilitator superfamily (MFS) profile" evidence="8">
    <location>
        <begin position="1"/>
        <end position="408"/>
    </location>
</feature>
<comment type="subcellular location">
    <subcellularLocation>
        <location evidence="1">Cell membrane</location>
        <topology evidence="1">Multi-pass membrane protein</topology>
    </subcellularLocation>
</comment>
<evidence type="ECO:0000313" key="9">
    <source>
        <dbReference type="EMBL" id="ADK79495.1"/>
    </source>
</evidence>
<dbReference type="EMBL" id="CP002116">
    <property type="protein sequence ID" value="ADK79495.1"/>
    <property type="molecule type" value="Genomic_DNA"/>
</dbReference>
<dbReference type="OrthoDB" id="9793283at2"/>
<dbReference type="PANTHER" id="PTHR23517">
    <property type="entry name" value="RESISTANCE PROTEIN MDTM, PUTATIVE-RELATED-RELATED"/>
    <property type="match status" value="1"/>
</dbReference>
<feature type="transmembrane region" description="Helical" evidence="7">
    <location>
        <begin position="40"/>
        <end position="66"/>
    </location>
</feature>
<dbReference type="PROSITE" id="PS50850">
    <property type="entry name" value="MFS"/>
    <property type="match status" value="1"/>
</dbReference>
<dbReference type="AlphaFoldDB" id="E1RAW5"/>
<dbReference type="eggNOG" id="COG2814">
    <property type="taxonomic scope" value="Bacteria"/>
</dbReference>
<dbReference type="SUPFAM" id="SSF103473">
    <property type="entry name" value="MFS general substrate transporter"/>
    <property type="match status" value="1"/>
</dbReference>
<proteinExistence type="predicted"/>
<dbReference type="InterPro" id="IPR011701">
    <property type="entry name" value="MFS"/>
</dbReference>
<feature type="transmembrane region" description="Helical" evidence="7">
    <location>
        <begin position="294"/>
        <end position="312"/>
    </location>
</feature>
<accession>E1RAW5</accession>
<dbReference type="InterPro" id="IPR036259">
    <property type="entry name" value="MFS_trans_sf"/>
</dbReference>
<name>E1RAW5_SEDSS</name>
<feature type="transmembrane region" description="Helical" evidence="7">
    <location>
        <begin position="358"/>
        <end position="377"/>
    </location>
</feature>
<keyword evidence="4 7" id="KW-0812">Transmembrane</keyword>
<dbReference type="Proteomes" id="UP000002318">
    <property type="component" value="Chromosome"/>
</dbReference>
<feature type="transmembrane region" description="Helical" evidence="7">
    <location>
        <begin position="224"/>
        <end position="249"/>
    </location>
</feature>
<feature type="transmembrane region" description="Helical" evidence="7">
    <location>
        <begin position="318"/>
        <end position="338"/>
    </location>
</feature>
<dbReference type="KEGG" id="ssm:Spirs_0339"/>
<keyword evidence="2" id="KW-0813">Transport</keyword>
<keyword evidence="10" id="KW-1185">Reference proteome</keyword>
<gene>
    <name evidence="9" type="ordered locus">Spirs_0339</name>
</gene>
<dbReference type="STRING" id="573413.Spirs_0339"/>
<feature type="transmembrane region" description="Helical" evidence="7">
    <location>
        <begin position="136"/>
        <end position="159"/>
    </location>
</feature>
<evidence type="ECO:0000256" key="3">
    <source>
        <dbReference type="ARBA" id="ARBA00022475"/>
    </source>
</evidence>
<dbReference type="HOGENOM" id="CLU_001265_60_4_12"/>
<reference evidence="9 10" key="1">
    <citation type="journal article" date="2010" name="Stand. Genomic Sci.">
        <title>Complete genome sequence of Spirochaeta smaragdinae type strain (SEBR 4228).</title>
        <authorList>
            <person name="Mavromatis K."/>
            <person name="Yasawong M."/>
            <person name="Chertkov O."/>
            <person name="Lapidus A."/>
            <person name="Lucas S."/>
            <person name="Nolan M."/>
            <person name="Del Rio T.G."/>
            <person name="Tice H."/>
            <person name="Cheng J.F."/>
            <person name="Pitluck S."/>
            <person name="Liolios K."/>
            <person name="Ivanova N."/>
            <person name="Tapia R."/>
            <person name="Han C."/>
            <person name="Bruce D."/>
            <person name="Goodwin L."/>
            <person name="Pati A."/>
            <person name="Chen A."/>
            <person name="Palaniappan K."/>
            <person name="Land M."/>
            <person name="Hauser L."/>
            <person name="Chang Y.J."/>
            <person name="Jeffries C.D."/>
            <person name="Detter J.C."/>
            <person name="Rohde M."/>
            <person name="Brambilla E."/>
            <person name="Spring S."/>
            <person name="Goker M."/>
            <person name="Sikorski J."/>
            <person name="Woyke T."/>
            <person name="Bristow J."/>
            <person name="Eisen J.A."/>
            <person name="Markowitz V."/>
            <person name="Hugenholtz P."/>
            <person name="Klenk H.P."/>
            <person name="Kyrpides N.C."/>
        </authorList>
    </citation>
    <scope>NUCLEOTIDE SEQUENCE [LARGE SCALE GENOMIC DNA]</scope>
    <source>
        <strain evidence="10">DSM 11293 / JCM 15392 / SEBR 4228</strain>
    </source>
</reference>